<comment type="caution">
    <text evidence="1">The sequence shown here is derived from an EMBL/GenBank/DDBJ whole genome shotgun (WGS) entry which is preliminary data.</text>
</comment>
<sequence length="63" mass="6713">MAEAADRRRFPDDIAWLFDALRLGFGVAADSVCGAGVDVGGEVATIERAPTLWRGVGIETTFD</sequence>
<evidence type="ECO:0000313" key="2">
    <source>
        <dbReference type="Proteomes" id="UP001589532"/>
    </source>
</evidence>
<dbReference type="EMBL" id="JBHMBW010000002">
    <property type="protein sequence ID" value="MFB9622039.1"/>
    <property type="molecule type" value="Genomic_DNA"/>
</dbReference>
<reference evidence="1 2" key="1">
    <citation type="submission" date="2024-09" db="EMBL/GenBank/DDBJ databases">
        <authorList>
            <person name="Sun Q."/>
            <person name="Mori K."/>
        </authorList>
    </citation>
    <scope>NUCLEOTIDE SEQUENCE [LARGE SCALE GENOMIC DNA]</scope>
    <source>
        <strain evidence="1 2">JCM 3143</strain>
    </source>
</reference>
<keyword evidence="2" id="KW-1185">Reference proteome</keyword>
<dbReference type="Proteomes" id="UP001589532">
    <property type="component" value="Unassembled WGS sequence"/>
</dbReference>
<proteinExistence type="predicted"/>
<evidence type="ECO:0000313" key="1">
    <source>
        <dbReference type="EMBL" id="MFB9622039.1"/>
    </source>
</evidence>
<accession>A0ABV5RRK3</accession>
<protein>
    <submittedName>
        <fullName evidence="1">Uncharacterized protein</fullName>
    </submittedName>
</protein>
<gene>
    <name evidence="1" type="ORF">ACFFSA_03010</name>
</gene>
<dbReference type="RefSeq" id="WP_345001953.1">
    <property type="nucleotide sequence ID" value="NZ_BAAAXV010000009.1"/>
</dbReference>
<name>A0ABV5RRK3_9ACTN</name>
<organism evidence="1 2">
    <name type="scientific">Nonomuraea helvata</name>
    <dbReference type="NCBI Taxonomy" id="37484"/>
    <lineage>
        <taxon>Bacteria</taxon>
        <taxon>Bacillati</taxon>
        <taxon>Actinomycetota</taxon>
        <taxon>Actinomycetes</taxon>
        <taxon>Streptosporangiales</taxon>
        <taxon>Streptosporangiaceae</taxon>
        <taxon>Nonomuraea</taxon>
    </lineage>
</organism>